<dbReference type="AlphaFoldDB" id="A0A7X2TMJ2"/>
<feature type="transmembrane region" description="Helical" evidence="1">
    <location>
        <begin position="66"/>
        <end position="86"/>
    </location>
</feature>
<dbReference type="InterPro" id="IPR045723">
    <property type="entry name" value="DUF6077"/>
</dbReference>
<dbReference type="RefSeq" id="WP_154433149.1">
    <property type="nucleotide sequence ID" value="NZ_VUMS01000046.1"/>
</dbReference>
<keyword evidence="1" id="KW-0472">Membrane</keyword>
<dbReference type="Proteomes" id="UP000440513">
    <property type="component" value="Unassembled WGS sequence"/>
</dbReference>
<keyword evidence="3" id="KW-1185">Reference proteome</keyword>
<dbReference type="EMBL" id="VUMS01000046">
    <property type="protein sequence ID" value="MST67824.1"/>
    <property type="molecule type" value="Genomic_DNA"/>
</dbReference>
<feature type="transmembrane region" description="Helical" evidence="1">
    <location>
        <begin position="285"/>
        <end position="311"/>
    </location>
</feature>
<feature type="transmembrane region" description="Helical" evidence="1">
    <location>
        <begin position="6"/>
        <end position="25"/>
    </location>
</feature>
<gene>
    <name evidence="2" type="ORF">FYJ57_14195</name>
</gene>
<proteinExistence type="predicted"/>
<name>A0A7X2TMJ2_9FIRM</name>
<feature type="transmembrane region" description="Helical" evidence="1">
    <location>
        <begin position="254"/>
        <end position="273"/>
    </location>
</feature>
<keyword evidence="1" id="KW-0812">Transmembrane</keyword>
<accession>A0A7X2TMJ2</accession>
<organism evidence="2 3">
    <name type="scientific">Oliverpabstia intestinalis</name>
    <dbReference type="NCBI Taxonomy" id="2606633"/>
    <lineage>
        <taxon>Bacteria</taxon>
        <taxon>Bacillati</taxon>
        <taxon>Bacillota</taxon>
        <taxon>Clostridia</taxon>
        <taxon>Lachnospirales</taxon>
        <taxon>Lachnospiraceae</taxon>
        <taxon>Oliverpabstia</taxon>
    </lineage>
</organism>
<evidence type="ECO:0000256" key="1">
    <source>
        <dbReference type="SAM" id="Phobius"/>
    </source>
</evidence>
<dbReference type="Pfam" id="PF19554">
    <property type="entry name" value="DUF6077"/>
    <property type="match status" value="1"/>
</dbReference>
<sequence length="353" mass="40764">MNILIIALLLCLQLILFFSYGLLFFKLMHRAPTSITLTVISGFLFFFMLFGILSIPLILTSQKLSTLTYLILSISGIIFLVSIFFCRNNWKSLIQNLPLSVRSHGLMIIPLLIFVFILEFFVFNHIDVSADASYYIAKVSTDVYTNTMGHYNPYTGNMLPSLDGRRIYACFPEYNAVISQFFHIHPLKQAKVIMPQILSLFTCILYYQIGLLLFKGKKRITDFFFCLVLLLDFYSYTIYTTATFLFTRTYEGKSILANIIIPGMFFCFLLLWLKKDIPFAKKLLFIISLSSCFFSSSSMLIVPVGLSAGLLPWILKERRWKDIYFYLLCLMPNLIICVLYLLNTKGILIYSIQ</sequence>
<feature type="transmembrane region" description="Helical" evidence="1">
    <location>
        <begin position="106"/>
        <end position="126"/>
    </location>
</feature>
<comment type="caution">
    <text evidence="2">The sequence shown here is derived from an EMBL/GenBank/DDBJ whole genome shotgun (WGS) entry which is preliminary data.</text>
</comment>
<protein>
    <submittedName>
        <fullName evidence="2">Uncharacterized protein</fullName>
    </submittedName>
</protein>
<feature type="transmembrane region" description="Helical" evidence="1">
    <location>
        <begin position="37"/>
        <end position="60"/>
    </location>
</feature>
<feature type="transmembrane region" description="Helical" evidence="1">
    <location>
        <begin position="223"/>
        <end position="242"/>
    </location>
</feature>
<feature type="transmembrane region" description="Helical" evidence="1">
    <location>
        <begin position="193"/>
        <end position="214"/>
    </location>
</feature>
<keyword evidence="1" id="KW-1133">Transmembrane helix</keyword>
<reference evidence="2 3" key="1">
    <citation type="submission" date="2019-08" db="EMBL/GenBank/DDBJ databases">
        <title>In-depth cultivation of the pig gut microbiome towards novel bacterial diversity and tailored functional studies.</title>
        <authorList>
            <person name="Wylensek D."/>
            <person name="Hitch T.C.A."/>
            <person name="Clavel T."/>
        </authorList>
    </citation>
    <scope>NUCLEOTIDE SEQUENCE [LARGE SCALE GENOMIC DNA]</scope>
    <source>
        <strain evidence="2 3">BSM-380-WT-5A</strain>
    </source>
</reference>
<evidence type="ECO:0000313" key="3">
    <source>
        <dbReference type="Proteomes" id="UP000440513"/>
    </source>
</evidence>
<feature type="transmembrane region" description="Helical" evidence="1">
    <location>
        <begin position="323"/>
        <end position="342"/>
    </location>
</feature>
<evidence type="ECO:0000313" key="2">
    <source>
        <dbReference type="EMBL" id="MST67824.1"/>
    </source>
</evidence>